<organism evidence="8 9">
    <name type="scientific">Zoogloea oleivorans</name>
    <dbReference type="NCBI Taxonomy" id="1552750"/>
    <lineage>
        <taxon>Bacteria</taxon>
        <taxon>Pseudomonadati</taxon>
        <taxon>Pseudomonadota</taxon>
        <taxon>Betaproteobacteria</taxon>
        <taxon>Rhodocyclales</taxon>
        <taxon>Zoogloeaceae</taxon>
        <taxon>Zoogloea</taxon>
    </lineage>
</organism>
<evidence type="ECO:0000256" key="1">
    <source>
        <dbReference type="ARBA" id="ARBA00022679"/>
    </source>
</evidence>
<evidence type="ECO:0000259" key="6">
    <source>
        <dbReference type="PROSITE" id="PS50011"/>
    </source>
</evidence>
<dbReference type="CDD" id="cd14014">
    <property type="entry name" value="STKc_PknB_like"/>
    <property type="match status" value="1"/>
</dbReference>
<dbReference type="PANTHER" id="PTHR43289">
    <property type="entry name" value="MITOGEN-ACTIVATED PROTEIN KINASE KINASE KINASE 20-RELATED"/>
    <property type="match status" value="1"/>
</dbReference>
<dbReference type="Pfam" id="PF13672">
    <property type="entry name" value="PP2C_2"/>
    <property type="match status" value="1"/>
</dbReference>
<gene>
    <name evidence="8" type="ORF">ETQ85_17455</name>
</gene>
<evidence type="ECO:0000256" key="3">
    <source>
        <dbReference type="ARBA" id="ARBA00022777"/>
    </source>
</evidence>
<dbReference type="RefSeq" id="WP_148580369.1">
    <property type="nucleotide sequence ID" value="NZ_JAVEUW010000017.1"/>
</dbReference>
<keyword evidence="5" id="KW-0472">Membrane</keyword>
<dbReference type="CDD" id="cd00143">
    <property type="entry name" value="PP2Cc"/>
    <property type="match status" value="1"/>
</dbReference>
<evidence type="ECO:0000256" key="2">
    <source>
        <dbReference type="ARBA" id="ARBA00022741"/>
    </source>
</evidence>
<dbReference type="SUPFAM" id="SSF56112">
    <property type="entry name" value="Protein kinase-like (PK-like)"/>
    <property type="match status" value="1"/>
</dbReference>
<keyword evidence="4" id="KW-0067">ATP-binding</keyword>
<dbReference type="SUPFAM" id="SSF81606">
    <property type="entry name" value="PP2C-like"/>
    <property type="match status" value="1"/>
</dbReference>
<dbReference type="GO" id="GO:0004674">
    <property type="term" value="F:protein serine/threonine kinase activity"/>
    <property type="evidence" value="ECO:0007669"/>
    <property type="project" value="TreeGrafter"/>
</dbReference>
<proteinExistence type="predicted"/>
<dbReference type="PROSITE" id="PS50011">
    <property type="entry name" value="PROTEIN_KINASE_DOM"/>
    <property type="match status" value="1"/>
</dbReference>
<dbReference type="SMART" id="SM00332">
    <property type="entry name" value="PP2Cc"/>
    <property type="match status" value="1"/>
</dbReference>
<dbReference type="GO" id="GO:0005524">
    <property type="term" value="F:ATP binding"/>
    <property type="evidence" value="ECO:0007669"/>
    <property type="project" value="UniProtKB-KW"/>
</dbReference>
<dbReference type="AlphaFoldDB" id="A0A6C2CNG2"/>
<evidence type="ECO:0000259" key="7">
    <source>
        <dbReference type="PROSITE" id="PS51746"/>
    </source>
</evidence>
<evidence type="ECO:0000256" key="4">
    <source>
        <dbReference type="ARBA" id="ARBA00022840"/>
    </source>
</evidence>
<reference evidence="8 9" key="1">
    <citation type="submission" date="2019-01" db="EMBL/GenBank/DDBJ databases">
        <title>Zoogloea oleivorans genome sequencing and assembly.</title>
        <authorList>
            <person name="Tancsics A."/>
            <person name="Farkas M."/>
            <person name="Kriszt B."/>
            <person name="Maroti G."/>
            <person name="Horvath B."/>
        </authorList>
    </citation>
    <scope>NUCLEOTIDE SEQUENCE [LARGE SCALE GENOMIC DNA]</scope>
    <source>
        <strain evidence="8 9">Buc</strain>
    </source>
</reference>
<dbReference type="Gene3D" id="1.10.510.10">
    <property type="entry name" value="Transferase(Phosphotransferase) domain 1"/>
    <property type="match status" value="1"/>
</dbReference>
<dbReference type="Proteomes" id="UP000389128">
    <property type="component" value="Unassembled WGS sequence"/>
</dbReference>
<keyword evidence="1" id="KW-0808">Transferase</keyword>
<evidence type="ECO:0000313" key="9">
    <source>
        <dbReference type="Proteomes" id="UP000389128"/>
    </source>
</evidence>
<dbReference type="InterPro" id="IPR000719">
    <property type="entry name" value="Prot_kinase_dom"/>
</dbReference>
<feature type="domain" description="PPM-type phosphatase" evidence="7">
    <location>
        <begin position="9"/>
        <end position="235"/>
    </location>
</feature>
<feature type="transmembrane region" description="Helical" evidence="5">
    <location>
        <begin position="545"/>
        <end position="566"/>
    </location>
</feature>
<sequence>MTTATLQASLGYSSLTGPRPRNEDFCGAVTPEGPELDSKGILAVVADGVGGHANGREASEYTVRGLLSDYYATPDTWAVNKALDTVISALNRWLVSHAARTRETAGMATTLTAIVLRGRRYYLAHVGDSRIYRLRAGKLEQLSTDHVWEHPELKNVLSRAVGLDAHLSVDYADGELEAGDVFALMSDGVWGQLGDRKIADILCAESDPQDAAARLAMSAEDSGSQDNCTALVMRIDALPADKLRDNIARLHRLPLPPKLKLGQTLDGLTVEAVLHESIATLLYRVRDSHGHARVLKTLRPEHDDAESAAALAHEEWLARRVNDAYFPQVIAHPERSHLYYLMSWHDGATLKARLDNGHRFGSGEIADLGERILKGVAGLHRLSIVHRDIKPDNLHLDAEGRLRILDLGVAASDAQVEGQKFGEINNPGTPTYMAPELYGPKTIAANEQTDLYAVGVTLYELLTRKYPYGEIEPFQNPKFGDPVPPTRYRPDTPEWLEAVLLKAVARDPKARFETAEEFLLALERGARRPLAVPRRSPLMERDPQMGLKLLALGSVVINILLVYLLMVR</sequence>
<dbReference type="InterPro" id="IPR036457">
    <property type="entry name" value="PPM-type-like_dom_sf"/>
</dbReference>
<dbReference type="PROSITE" id="PS51746">
    <property type="entry name" value="PPM_2"/>
    <property type="match status" value="1"/>
</dbReference>
<dbReference type="InterPro" id="IPR011009">
    <property type="entry name" value="Kinase-like_dom_sf"/>
</dbReference>
<evidence type="ECO:0000256" key="5">
    <source>
        <dbReference type="SAM" id="Phobius"/>
    </source>
</evidence>
<comment type="caution">
    <text evidence="8">The sequence shown here is derived from an EMBL/GenBank/DDBJ whole genome shotgun (WGS) entry which is preliminary data.</text>
</comment>
<keyword evidence="5" id="KW-0812">Transmembrane</keyword>
<protein>
    <submittedName>
        <fullName evidence="8">Bifunctional protein-serine/threonine kinase/phosphatase</fullName>
    </submittedName>
</protein>
<keyword evidence="5" id="KW-1133">Transmembrane helix</keyword>
<dbReference type="SMART" id="SM00220">
    <property type="entry name" value="S_TKc"/>
    <property type="match status" value="1"/>
</dbReference>
<dbReference type="PANTHER" id="PTHR43289:SF34">
    <property type="entry name" value="SERINE_THREONINE-PROTEIN KINASE YBDM-RELATED"/>
    <property type="match status" value="1"/>
</dbReference>
<name>A0A6C2CNG2_9RHOO</name>
<keyword evidence="9" id="KW-1185">Reference proteome</keyword>
<dbReference type="EMBL" id="SDKK01000017">
    <property type="protein sequence ID" value="TYC54675.1"/>
    <property type="molecule type" value="Genomic_DNA"/>
</dbReference>
<dbReference type="SMART" id="SM00331">
    <property type="entry name" value="PP2C_SIG"/>
    <property type="match status" value="1"/>
</dbReference>
<keyword evidence="3 8" id="KW-0418">Kinase</keyword>
<dbReference type="InterPro" id="IPR001932">
    <property type="entry name" value="PPM-type_phosphatase-like_dom"/>
</dbReference>
<keyword evidence="2" id="KW-0547">Nucleotide-binding</keyword>
<dbReference type="Gene3D" id="3.60.40.10">
    <property type="entry name" value="PPM-type phosphatase domain"/>
    <property type="match status" value="1"/>
</dbReference>
<feature type="domain" description="Protein kinase" evidence="6">
    <location>
        <begin position="255"/>
        <end position="531"/>
    </location>
</feature>
<dbReference type="Pfam" id="PF00069">
    <property type="entry name" value="Pkinase"/>
    <property type="match status" value="1"/>
</dbReference>
<accession>A0A6C2CNG2</accession>
<dbReference type="OrthoDB" id="9801841at2"/>
<evidence type="ECO:0000313" key="8">
    <source>
        <dbReference type="EMBL" id="TYC54675.1"/>
    </source>
</evidence>